<dbReference type="SUPFAM" id="SSF56954">
    <property type="entry name" value="Outer membrane efflux proteins (OEP)"/>
    <property type="match status" value="1"/>
</dbReference>
<evidence type="ECO:0000256" key="4">
    <source>
        <dbReference type="ARBA" id="ARBA00022452"/>
    </source>
</evidence>
<evidence type="ECO:0000256" key="3">
    <source>
        <dbReference type="ARBA" id="ARBA00022448"/>
    </source>
</evidence>
<reference evidence="9 10" key="1">
    <citation type="submission" date="2017-09" db="EMBL/GenBank/DDBJ databases">
        <title>Arcobacter canalis sp. nov., a new species isolated from a water canal contaminated with urban sewage.</title>
        <authorList>
            <person name="Perez-Cataluna A."/>
            <person name="Salas-Masso N."/>
            <person name="Figueras M.J."/>
        </authorList>
    </citation>
    <scope>NUCLEOTIDE SEQUENCE [LARGE SCALE GENOMIC DNA]</scope>
    <source>
        <strain evidence="9 10">F98-3</strain>
    </source>
</reference>
<gene>
    <name evidence="8" type="ORF">AMOL_1667</name>
    <name evidence="9" type="ORF">CPU12_02070</name>
</gene>
<evidence type="ECO:0000313" key="10">
    <source>
        <dbReference type="Proteomes" id="UP000221222"/>
    </source>
</evidence>
<name>A0A2G1DL54_9BACT</name>
<organism evidence="9 10">
    <name type="scientific">Malaciobacter molluscorum LMG 25693</name>
    <dbReference type="NCBI Taxonomy" id="870501"/>
    <lineage>
        <taxon>Bacteria</taxon>
        <taxon>Pseudomonadati</taxon>
        <taxon>Campylobacterota</taxon>
        <taxon>Epsilonproteobacteria</taxon>
        <taxon>Campylobacterales</taxon>
        <taxon>Arcobacteraceae</taxon>
        <taxon>Malaciobacter</taxon>
    </lineage>
</organism>
<comment type="subcellular location">
    <subcellularLocation>
        <location evidence="1">Cell outer membrane</location>
    </subcellularLocation>
</comment>
<accession>A0A2G1DL54</accession>
<dbReference type="PANTHER" id="PTHR30026">
    <property type="entry name" value="OUTER MEMBRANE PROTEIN TOLC"/>
    <property type="match status" value="1"/>
</dbReference>
<evidence type="ECO:0000256" key="2">
    <source>
        <dbReference type="ARBA" id="ARBA00007613"/>
    </source>
</evidence>
<dbReference type="Proteomes" id="UP000262712">
    <property type="component" value="Chromosome"/>
</dbReference>
<keyword evidence="5" id="KW-0812">Transmembrane</keyword>
<dbReference type="EMBL" id="CP032098">
    <property type="protein sequence ID" value="AXX92632.1"/>
    <property type="molecule type" value="Genomic_DNA"/>
</dbReference>
<dbReference type="Pfam" id="PF02321">
    <property type="entry name" value="OEP"/>
    <property type="match status" value="1"/>
</dbReference>
<evidence type="ECO:0000256" key="7">
    <source>
        <dbReference type="ARBA" id="ARBA00023237"/>
    </source>
</evidence>
<dbReference type="GO" id="GO:0015288">
    <property type="term" value="F:porin activity"/>
    <property type="evidence" value="ECO:0007669"/>
    <property type="project" value="TreeGrafter"/>
</dbReference>
<keyword evidence="3" id="KW-0813">Transport</keyword>
<comment type="similarity">
    <text evidence="2">Belongs to the outer membrane factor (OMF) (TC 1.B.17) family.</text>
</comment>
<reference evidence="8 11" key="2">
    <citation type="submission" date="2018-08" db="EMBL/GenBank/DDBJ databases">
        <title>Complete genome of the Arcobacter molluscorum type strain LMG 25693.</title>
        <authorList>
            <person name="Miller W.G."/>
            <person name="Yee E."/>
            <person name="Bono J.L."/>
        </authorList>
    </citation>
    <scope>NUCLEOTIDE SEQUENCE [LARGE SCALE GENOMIC DNA]</scope>
    <source>
        <strain evidence="8 11">CECT 7696</strain>
    </source>
</reference>
<dbReference type="GO" id="GO:0009279">
    <property type="term" value="C:cell outer membrane"/>
    <property type="evidence" value="ECO:0007669"/>
    <property type="project" value="UniProtKB-SubCell"/>
</dbReference>
<dbReference type="EMBL" id="NXFY01000002">
    <property type="protein sequence ID" value="PHO19056.1"/>
    <property type="molecule type" value="Genomic_DNA"/>
</dbReference>
<dbReference type="Proteomes" id="UP000221222">
    <property type="component" value="Unassembled WGS sequence"/>
</dbReference>
<dbReference type="InterPro" id="IPR051906">
    <property type="entry name" value="TolC-like"/>
</dbReference>
<proteinExistence type="inferred from homology"/>
<dbReference type="GO" id="GO:0015562">
    <property type="term" value="F:efflux transmembrane transporter activity"/>
    <property type="evidence" value="ECO:0007669"/>
    <property type="project" value="InterPro"/>
</dbReference>
<evidence type="ECO:0000313" key="8">
    <source>
        <dbReference type="EMBL" id="AXX92632.1"/>
    </source>
</evidence>
<dbReference type="KEGG" id="amol:AMOL_1667"/>
<evidence type="ECO:0000256" key="6">
    <source>
        <dbReference type="ARBA" id="ARBA00023136"/>
    </source>
</evidence>
<dbReference type="Gene3D" id="1.20.1600.10">
    <property type="entry name" value="Outer membrane efflux proteins (OEP)"/>
    <property type="match status" value="1"/>
</dbReference>
<keyword evidence="6" id="KW-0472">Membrane</keyword>
<evidence type="ECO:0000313" key="9">
    <source>
        <dbReference type="EMBL" id="PHO19056.1"/>
    </source>
</evidence>
<dbReference type="InterPro" id="IPR003423">
    <property type="entry name" value="OMP_efflux"/>
</dbReference>
<dbReference type="PANTHER" id="PTHR30026:SF20">
    <property type="entry name" value="OUTER MEMBRANE PROTEIN TOLC"/>
    <property type="match status" value="1"/>
</dbReference>
<dbReference type="AlphaFoldDB" id="A0A2G1DL54"/>
<protein>
    <submittedName>
        <fullName evidence="8">RND family efflux system, outer membrane channel protein, TolC family</fullName>
    </submittedName>
    <submittedName>
        <fullName evidence="9">Transporter</fullName>
    </submittedName>
</protein>
<keyword evidence="7" id="KW-0998">Cell outer membrane</keyword>
<evidence type="ECO:0000313" key="11">
    <source>
        <dbReference type="Proteomes" id="UP000262712"/>
    </source>
</evidence>
<sequence>MYKIFLYFFIVTFMYSQTISFEEVLSDTLNNNSDLKNSKLDIDISSLNIDEVNALNYGKLNFESQVNRTNHAGYVFNSKLSSREATFKDFGFAQMGEPMNTQPTDLNYPEARTNINNKLTYDIALFTGFKISTQKDIKKLEKKIHTLKLIMNKRELSFEVFKAYNGAVVAKEYIKALNEAIKTVNNIVKSSSIFYKEGLITSIDVKQAKAYKFELLANLANAKKRFNFAISYLRFLSSNNNITDVNNIKDIKLKLYDKNELLQQALSKKDSIKASTLYKDIMKKNVDVAKADYYPTLYSHLEYGYNDNRYNFSNDKDYYNAVIGLKYTLFDNTREIKVQKNKINYLKAKINHEKQINYIKMQIDNSIDDLNTKIAILSAKISSFNLAKKIFEQANKMYKNHLISMTDLLKQKSDFEVAQAELLNAKYQRYVAEAKVAKIINLDFLDLKD</sequence>
<evidence type="ECO:0000256" key="1">
    <source>
        <dbReference type="ARBA" id="ARBA00004442"/>
    </source>
</evidence>
<dbReference type="RefSeq" id="WP_099341416.1">
    <property type="nucleotide sequence ID" value="NZ_CP032098.1"/>
</dbReference>
<dbReference type="GO" id="GO:1990281">
    <property type="term" value="C:efflux pump complex"/>
    <property type="evidence" value="ECO:0007669"/>
    <property type="project" value="TreeGrafter"/>
</dbReference>
<keyword evidence="4" id="KW-1134">Transmembrane beta strand</keyword>
<evidence type="ECO:0000256" key="5">
    <source>
        <dbReference type="ARBA" id="ARBA00022692"/>
    </source>
</evidence>
<keyword evidence="10" id="KW-1185">Reference proteome</keyword>